<accession>A0ABW5PID2</accession>
<protein>
    <recommendedName>
        <fullName evidence="4">Type II secretion system protein GspF domain-containing protein</fullName>
    </recommendedName>
</protein>
<evidence type="ECO:0000256" key="1">
    <source>
        <dbReference type="SAM" id="Phobius"/>
    </source>
</evidence>
<feature type="transmembrane region" description="Helical" evidence="1">
    <location>
        <begin position="6"/>
        <end position="24"/>
    </location>
</feature>
<feature type="transmembrane region" description="Helical" evidence="1">
    <location>
        <begin position="259"/>
        <end position="280"/>
    </location>
</feature>
<organism evidence="2 3">
    <name type="scientific">Paenibacillus gansuensis</name>
    <dbReference type="NCBI Taxonomy" id="306542"/>
    <lineage>
        <taxon>Bacteria</taxon>
        <taxon>Bacillati</taxon>
        <taxon>Bacillota</taxon>
        <taxon>Bacilli</taxon>
        <taxon>Bacillales</taxon>
        <taxon>Paenibacillaceae</taxon>
        <taxon>Paenibacillus</taxon>
    </lineage>
</organism>
<evidence type="ECO:0008006" key="4">
    <source>
        <dbReference type="Google" id="ProtNLM"/>
    </source>
</evidence>
<dbReference type="Proteomes" id="UP001597541">
    <property type="component" value="Unassembled WGS sequence"/>
</dbReference>
<keyword evidence="1" id="KW-1133">Transmembrane helix</keyword>
<comment type="caution">
    <text evidence="2">The sequence shown here is derived from an EMBL/GenBank/DDBJ whole genome shotgun (WGS) entry which is preliminary data.</text>
</comment>
<gene>
    <name evidence="2" type="ORF">ACFSUF_15305</name>
</gene>
<keyword evidence="1" id="KW-0472">Membrane</keyword>
<name>A0ABW5PID2_9BACL</name>
<feature type="transmembrane region" description="Helical" evidence="1">
    <location>
        <begin position="119"/>
        <end position="139"/>
    </location>
</feature>
<evidence type="ECO:0000313" key="2">
    <source>
        <dbReference type="EMBL" id="MFD2613782.1"/>
    </source>
</evidence>
<evidence type="ECO:0000313" key="3">
    <source>
        <dbReference type="Proteomes" id="UP001597541"/>
    </source>
</evidence>
<feature type="transmembrane region" description="Helical" evidence="1">
    <location>
        <begin position="83"/>
        <end position="99"/>
    </location>
</feature>
<dbReference type="RefSeq" id="WP_377603939.1">
    <property type="nucleotide sequence ID" value="NZ_JBHUME010000009.1"/>
</dbReference>
<dbReference type="EMBL" id="JBHUME010000009">
    <property type="protein sequence ID" value="MFD2613782.1"/>
    <property type="molecule type" value="Genomic_DNA"/>
</dbReference>
<keyword evidence="1" id="KW-0812">Transmembrane</keyword>
<proteinExistence type="predicted"/>
<keyword evidence="3" id="KW-1185">Reference proteome</keyword>
<sequence length="290" mass="33650">MQWLLAVLFGAGCVLLCSSLLFLFPARRRVRIPFLLLKRRENLREWAEKRIQHINNRPANLAVKQRLKMAGDPLDLTVFRYRVLQYVFPVLLLFLYVSIRSMQALVQRTPVETPHWSGILLAGLLGAVLPPVMLLLLAVRRRDLMTGEIVKFSHRLVVSINEHIQLYYAIKRAGRTCHILKPYIDELLMDWLSHPQQGIRKFAERVGVPEVLPITNTLLATWNAPSDKILELFHHQIRNIDTMRDFQVKKSIEVSPLHVTFLIVIPFMFTVGLMLLPWYMEAIALMNKAF</sequence>
<reference evidence="3" key="1">
    <citation type="journal article" date="2019" name="Int. J. Syst. Evol. Microbiol.">
        <title>The Global Catalogue of Microorganisms (GCM) 10K type strain sequencing project: providing services to taxonomists for standard genome sequencing and annotation.</title>
        <authorList>
            <consortium name="The Broad Institute Genomics Platform"/>
            <consortium name="The Broad Institute Genome Sequencing Center for Infectious Disease"/>
            <person name="Wu L."/>
            <person name="Ma J."/>
        </authorList>
    </citation>
    <scope>NUCLEOTIDE SEQUENCE [LARGE SCALE GENOMIC DNA]</scope>
    <source>
        <strain evidence="3">KCTC 3950</strain>
    </source>
</reference>